<proteinExistence type="predicted"/>
<organism evidence="1 2">
    <name type="scientific">Halanaerobacter jeridensis</name>
    <dbReference type="NCBI Taxonomy" id="706427"/>
    <lineage>
        <taxon>Bacteria</taxon>
        <taxon>Bacillati</taxon>
        <taxon>Bacillota</taxon>
        <taxon>Clostridia</taxon>
        <taxon>Halanaerobiales</taxon>
        <taxon>Halobacteroidaceae</taxon>
        <taxon>Halanaerobacter</taxon>
    </lineage>
</organism>
<dbReference type="EMBL" id="JAFBDQ010000006">
    <property type="protein sequence ID" value="MBM7556554.1"/>
    <property type="molecule type" value="Genomic_DNA"/>
</dbReference>
<sequence>MGNIDNPFLKNSKLAKNTSINRLEIIDIPDVDIDAEVKGKKGREVMSSPVLIEYIKNDAQRLKLDVDEIPEVELPIYLNQCLEAEDLEVRLTAENIARRLGRNLGYILLVLKRGDEINQQAREDWIQKHWDYWQQVENIIFTGGLCNGNLGQRLKYYIAKVFDEANTPKYEIKIAQKPSLVSIIGAARHIPQKYNSALVFDFGQTLIKRGVANYQGEKLKAIDQLSSLKSKYVEARTFENEKEEKRAAEKLKDYIISVVKRTWEQVESKGFKPCGTIAISIANNLVDGKFFGGGYGKLRLIENDVQQVIAKKLSDLVGEEIEVLFIHDGTAAADAFAEINDSVMLTFGTAIGVGFPLKKDKLRPLASDLNL</sequence>
<dbReference type="SUPFAM" id="SSF53067">
    <property type="entry name" value="Actin-like ATPase domain"/>
    <property type="match status" value="1"/>
</dbReference>
<dbReference type="Proteomes" id="UP000774000">
    <property type="component" value="Unassembled WGS sequence"/>
</dbReference>
<dbReference type="RefSeq" id="WP_204701337.1">
    <property type="nucleotide sequence ID" value="NZ_JAFBDQ010000006.1"/>
</dbReference>
<dbReference type="InterPro" id="IPR043129">
    <property type="entry name" value="ATPase_NBD"/>
</dbReference>
<gene>
    <name evidence="1" type="ORF">JOC47_001405</name>
</gene>
<keyword evidence="2" id="KW-1185">Reference proteome</keyword>
<evidence type="ECO:0008006" key="3">
    <source>
        <dbReference type="Google" id="ProtNLM"/>
    </source>
</evidence>
<comment type="caution">
    <text evidence="1">The sequence shown here is derived from an EMBL/GenBank/DDBJ whole genome shotgun (WGS) entry which is preliminary data.</text>
</comment>
<evidence type="ECO:0000313" key="2">
    <source>
        <dbReference type="Proteomes" id="UP000774000"/>
    </source>
</evidence>
<reference evidence="1" key="1">
    <citation type="submission" date="2021-01" db="EMBL/GenBank/DDBJ databases">
        <title>Genomic Encyclopedia of Type Strains, Phase IV (KMG-IV): sequencing the most valuable type-strain genomes for metagenomic binning, comparative biology and taxonomic classification.</title>
        <authorList>
            <person name="Goeker M."/>
        </authorList>
    </citation>
    <scope>NUCLEOTIDE SEQUENCE</scope>
    <source>
        <strain evidence="1">DSM 23230</strain>
    </source>
</reference>
<name>A0A939BQP3_9FIRM</name>
<evidence type="ECO:0000313" key="1">
    <source>
        <dbReference type="EMBL" id="MBM7556554.1"/>
    </source>
</evidence>
<accession>A0A939BQP3</accession>
<dbReference type="AlphaFoldDB" id="A0A939BQP3"/>
<protein>
    <recommendedName>
        <fullName evidence="3">ROK family protein</fullName>
    </recommendedName>
</protein>